<dbReference type="EMBL" id="JBHSEC010000001">
    <property type="protein sequence ID" value="MFC4409018.1"/>
    <property type="molecule type" value="Genomic_DNA"/>
</dbReference>
<dbReference type="RefSeq" id="WP_378151329.1">
    <property type="nucleotide sequence ID" value="NZ_JBHSEC010000001.1"/>
</dbReference>
<organism evidence="1 2">
    <name type="scientific">Chungangia koreensis</name>
    <dbReference type="NCBI Taxonomy" id="752657"/>
    <lineage>
        <taxon>Bacteria</taxon>
        <taxon>Bacillati</taxon>
        <taxon>Bacillota</taxon>
        <taxon>Bacilli</taxon>
        <taxon>Lactobacillales</taxon>
        <taxon>Chungangia</taxon>
    </lineage>
</organism>
<keyword evidence="2" id="KW-1185">Reference proteome</keyword>
<gene>
    <name evidence="1" type="ORF">ACFOZY_01070</name>
</gene>
<evidence type="ECO:0000313" key="1">
    <source>
        <dbReference type="EMBL" id="MFC4409018.1"/>
    </source>
</evidence>
<name>A0ABV8X111_9LACT</name>
<sequence>MEIKLLKSGYKNNEQFYQDFLEDQIRLKEEYFSGETVYISEAPNFPIYIAHGNEIEKKELFLKAFNVLSQSYLNTDRDIHFDETFWHSLLAVYKRDYLLEMYPQIKEGINHFNNIVVKPFDWENYIYKCVLGAQYVTDMVPEGAHQHYFELIVDNLDMYNYIIKYEIFRNDRFLINILDIIEELDLSKVMKAKIADRDDLGKDERVGRRVIFEFNKSYPVILSPMMDKEDLKEQFLKFLGYYYDLSISNLKEPVKI</sequence>
<dbReference type="Proteomes" id="UP001595817">
    <property type="component" value="Unassembled WGS sequence"/>
</dbReference>
<proteinExistence type="predicted"/>
<comment type="caution">
    <text evidence="1">The sequence shown here is derived from an EMBL/GenBank/DDBJ whole genome shotgun (WGS) entry which is preliminary data.</text>
</comment>
<accession>A0ABV8X111</accession>
<reference evidence="2" key="1">
    <citation type="journal article" date="2019" name="Int. J. Syst. Evol. Microbiol.">
        <title>The Global Catalogue of Microorganisms (GCM) 10K type strain sequencing project: providing services to taxonomists for standard genome sequencing and annotation.</title>
        <authorList>
            <consortium name="The Broad Institute Genomics Platform"/>
            <consortium name="The Broad Institute Genome Sequencing Center for Infectious Disease"/>
            <person name="Wu L."/>
            <person name="Ma J."/>
        </authorList>
    </citation>
    <scope>NUCLEOTIDE SEQUENCE [LARGE SCALE GENOMIC DNA]</scope>
    <source>
        <strain evidence="2">CCUG 59778</strain>
    </source>
</reference>
<protein>
    <submittedName>
        <fullName evidence="1">Uncharacterized protein</fullName>
    </submittedName>
</protein>
<evidence type="ECO:0000313" key="2">
    <source>
        <dbReference type="Proteomes" id="UP001595817"/>
    </source>
</evidence>